<feature type="transmembrane region" description="Helical" evidence="2">
    <location>
        <begin position="49"/>
        <end position="71"/>
    </location>
</feature>
<dbReference type="InterPro" id="IPR051311">
    <property type="entry name" value="DedA_domain"/>
</dbReference>
<reference evidence="4 5" key="1">
    <citation type="submission" date="2019-03" db="EMBL/GenBank/DDBJ databases">
        <title>This is whole genome sequence of Paenibacillus sp MS74 strain.</title>
        <authorList>
            <person name="Trinh H.N."/>
        </authorList>
    </citation>
    <scope>NUCLEOTIDE SEQUENCE [LARGE SCALE GENOMIC DNA]</scope>
    <source>
        <strain evidence="4 5">MS74</strain>
    </source>
</reference>
<dbReference type="AlphaFoldDB" id="A0A4R5KHJ5"/>
<keyword evidence="2" id="KW-0812">Transmembrane</keyword>
<feature type="transmembrane region" description="Helical" evidence="2">
    <location>
        <begin position="12"/>
        <end position="29"/>
    </location>
</feature>
<sequence length="216" mass="24634">MEWISTLFGQYGYFVLFFGLFAESLALPFPGELAMAVSGHMTNLGSFQIPYIVALSYLGAIAGTTVTYYLGYRLGTPFFEKYGKYFFMTRDRRLKVTRWFDQYGDKLILISYFIPGLRHFTGYVSGMLRVRLRTFLIYNYIGGLLWVLTYVTVGVVFGQKIEQWLHLISRYSVAAIVIALLGLAIGYAIKQNKAALAAWLRTMIRGTRKGSPENDR</sequence>
<proteinExistence type="inferred from homology"/>
<evidence type="ECO:0000313" key="5">
    <source>
        <dbReference type="Proteomes" id="UP000295636"/>
    </source>
</evidence>
<dbReference type="GO" id="GO:0005886">
    <property type="term" value="C:plasma membrane"/>
    <property type="evidence" value="ECO:0007669"/>
    <property type="project" value="TreeGrafter"/>
</dbReference>
<evidence type="ECO:0000313" key="4">
    <source>
        <dbReference type="EMBL" id="TDF94816.1"/>
    </source>
</evidence>
<dbReference type="PANTHER" id="PTHR42709:SF9">
    <property type="entry name" value="ALKALINE PHOSPHATASE LIKE PROTEIN"/>
    <property type="match status" value="1"/>
</dbReference>
<keyword evidence="2" id="KW-0472">Membrane</keyword>
<comment type="caution">
    <text evidence="4">The sequence shown here is derived from an EMBL/GenBank/DDBJ whole genome shotgun (WGS) entry which is preliminary data.</text>
</comment>
<keyword evidence="5" id="KW-1185">Reference proteome</keyword>
<evidence type="ECO:0000256" key="1">
    <source>
        <dbReference type="ARBA" id="ARBA00010792"/>
    </source>
</evidence>
<dbReference type="InterPro" id="IPR032816">
    <property type="entry name" value="VTT_dom"/>
</dbReference>
<dbReference type="Pfam" id="PF09335">
    <property type="entry name" value="VTT_dom"/>
    <property type="match status" value="1"/>
</dbReference>
<evidence type="ECO:0000256" key="2">
    <source>
        <dbReference type="SAM" id="Phobius"/>
    </source>
</evidence>
<keyword evidence="2" id="KW-1133">Transmembrane helix</keyword>
<protein>
    <submittedName>
        <fullName evidence="4">DedA family protein</fullName>
    </submittedName>
</protein>
<dbReference type="EMBL" id="SMRT01000012">
    <property type="protein sequence ID" value="TDF94816.1"/>
    <property type="molecule type" value="Genomic_DNA"/>
</dbReference>
<feature type="domain" description="VTT" evidence="3">
    <location>
        <begin position="29"/>
        <end position="154"/>
    </location>
</feature>
<name>A0A4R5KHJ5_9BACL</name>
<evidence type="ECO:0000259" key="3">
    <source>
        <dbReference type="Pfam" id="PF09335"/>
    </source>
</evidence>
<gene>
    <name evidence="4" type="ORF">E1757_22970</name>
</gene>
<dbReference type="RefSeq" id="WP_133232487.1">
    <property type="nucleotide sequence ID" value="NZ_SMRT01000012.1"/>
</dbReference>
<dbReference type="PANTHER" id="PTHR42709">
    <property type="entry name" value="ALKALINE PHOSPHATASE LIKE PROTEIN"/>
    <property type="match status" value="1"/>
</dbReference>
<dbReference type="Proteomes" id="UP000295636">
    <property type="component" value="Unassembled WGS sequence"/>
</dbReference>
<dbReference type="OrthoDB" id="9782291at2"/>
<feature type="transmembrane region" description="Helical" evidence="2">
    <location>
        <begin position="137"/>
        <end position="159"/>
    </location>
</feature>
<feature type="transmembrane region" description="Helical" evidence="2">
    <location>
        <begin position="171"/>
        <end position="189"/>
    </location>
</feature>
<accession>A0A4R5KHJ5</accession>
<organism evidence="4 5">
    <name type="scientific">Paenibacillus piri</name>
    <dbReference type="NCBI Taxonomy" id="2547395"/>
    <lineage>
        <taxon>Bacteria</taxon>
        <taxon>Bacillati</taxon>
        <taxon>Bacillota</taxon>
        <taxon>Bacilli</taxon>
        <taxon>Bacillales</taxon>
        <taxon>Paenibacillaceae</taxon>
        <taxon>Paenibacillus</taxon>
    </lineage>
</organism>
<comment type="similarity">
    <text evidence="1">Belongs to the DedA family.</text>
</comment>